<dbReference type="InterPro" id="IPR011527">
    <property type="entry name" value="ABC1_TM_dom"/>
</dbReference>
<dbReference type="SMART" id="SM00382">
    <property type="entry name" value="AAA"/>
    <property type="match status" value="2"/>
</dbReference>
<dbReference type="SUPFAM" id="SSF90123">
    <property type="entry name" value="ABC transporter transmembrane region"/>
    <property type="match status" value="2"/>
</dbReference>
<feature type="domain" description="ABC transmembrane type-1" evidence="11">
    <location>
        <begin position="67"/>
        <end position="358"/>
    </location>
</feature>
<dbReference type="Pfam" id="PF00664">
    <property type="entry name" value="ABC_membrane"/>
    <property type="match status" value="2"/>
</dbReference>
<proteinExistence type="predicted"/>
<dbReference type="SUPFAM" id="SSF52540">
    <property type="entry name" value="P-loop containing nucleoside triphosphate hydrolases"/>
    <property type="match status" value="2"/>
</dbReference>
<evidence type="ECO:0000256" key="6">
    <source>
        <dbReference type="ARBA" id="ARBA00022989"/>
    </source>
</evidence>
<evidence type="ECO:0000256" key="4">
    <source>
        <dbReference type="ARBA" id="ARBA00022741"/>
    </source>
</evidence>
<evidence type="ECO:0000256" key="9">
    <source>
        <dbReference type="SAM" id="Phobius"/>
    </source>
</evidence>
<evidence type="ECO:0000256" key="2">
    <source>
        <dbReference type="ARBA" id="ARBA00022448"/>
    </source>
</evidence>
<dbReference type="OrthoDB" id="6500128at2759"/>
<evidence type="ECO:0000256" key="3">
    <source>
        <dbReference type="ARBA" id="ARBA00022692"/>
    </source>
</evidence>
<evidence type="ECO:0000256" key="7">
    <source>
        <dbReference type="ARBA" id="ARBA00023136"/>
    </source>
</evidence>
<evidence type="ECO:0000256" key="5">
    <source>
        <dbReference type="ARBA" id="ARBA00022840"/>
    </source>
</evidence>
<feature type="transmembrane region" description="Helical" evidence="9">
    <location>
        <begin position="301"/>
        <end position="320"/>
    </location>
</feature>
<keyword evidence="6 9" id="KW-1133">Transmembrane helix</keyword>
<protein>
    <submittedName>
        <fullName evidence="12">Alpha-factor-transporting ATPase-like protein</fullName>
    </submittedName>
</protein>
<sequence length="1483" mass="162228">MSSQQHRHVTMGQPNERPQSLASTVLPVFHFEPPKTTEAETRISPPARSSWKHLFAFMRFPHTGPLLAALLASAATAGLKTALAVVLGEIFDVISDYGLGERSSRGTLSAISRWSVTLVGIGIGNWMANSAFLALWIIFGELQASSAHQGIFESLLSKDMAWFDSQEEGLSSLLVRIQTATRELQLATSQVFGLLVCDIMTALASLIVALYYAWNLTLVLLATLPVSAFVLFLAGKRLEPAIQAQRSHLATASKHVTASITAIDLVKVFNGQEQEVWQYFAATKHAAKHYLIQAQCNAIQMGYVAFWVVAMFVVGFWYGLVLVEEGLAPGNVLTAFFATLACFQGLESLLPHWLVFSKGMSAGAFLKAVTTSTGCRRKSRTMERTVRPSTCAGDIELTNVSFAYPSNPDRRVLSQSSLFFPAKEVTFVVGKSGSGKSTIGNLIANFYEPLTGSIQVDGKSMQVLDEQWIRENITLIQQSSVLFNDTFFRNVAFGHRHPDDATQQDVLAACDGALLQSTISTLPQGLETNVGSSGHGLSGGQRQRLALARARLRDPPVLILDEVTSGLDQVTRDLVMDGIRQWRRHKTTIIITHDVSQIEDGDFVYVMNDSLLVQEGFKRDLMKDEEGHFASLAAPAMAERYPRCPEINIIPPETPQQSSPDTPQVRTRSSRISEFVLGELQSNSLDASNPRLPKRTSFGAGAAYAMKLRLDDVWESPTIPERMPSFRADGCKSWDEERKRLSRYLTKRFAIPEGEPIPKRRLAPIKELPPKRRPVPNHQPGPTASGCREQYVDGQHSQTEISMNETSAIPGSSSHSDSSYPDPSPPLPAQDGFLLEDAGLAADTVEEPGYIFGNAQRRSNVPNLRNEATIQQFLSPEGDIPRPRTKSRRKKDSLTMTLQTVWPTIGRGDKIILVLGALVCMVGASATPAFAYCFAQLLGVMTSPGDKIDRGAKWACVMIGVAVTDGLCWGGSRYMLERVGQSWVDTIRTEAIRRILLQPKPWFGRDKNSPGRISECLDRNAEEMRNIVGKFIPIVVSVVTMMSISVLWALAVSWKLTLVALAPFPVVMGAVKGFAIVSGGWETKCNKGAEDTSAALTEIVLNIRVVRALTLEKHFTAKYEDLVANTLRIGLRKAGFTCGLYGLYQSMGYALTSLVFYYGTVLLAKERELSVADVMEVINLLLFSIGTSTGILSSIPQLTMAQATASQMLRYANMPTQPPTGQRGKVKLDSPLPVKMCGLKFRHSLRSLEKTLMGVSLEIQPGRCTAIVGRSGCGKSTILSILMGLYVPQEPSTLTYGAVPSSEVDMQHLRSQMAYVPQSPFLFPATIADNITYGLPRDSLYRQSSFVFRAADAAGLHEWIASLPEGYATLVGDGGQTLSGGQAQRLSIARALVRQPRLLVLDEPTSALDEESAGMIRQTIRELSEGGGDMAVVLVTHSREMMRVADWIVVLGEGGVVVEEGIYLDLWGKKGEFARLLTGGEFG</sequence>
<dbReference type="PROSITE" id="PS50929">
    <property type="entry name" value="ABC_TM1F"/>
    <property type="match status" value="2"/>
</dbReference>
<dbReference type="PANTHER" id="PTHR43394:SF15">
    <property type="entry name" value="ALPHA-FACTOR-TRANSPORTING ATPASE"/>
    <property type="match status" value="1"/>
</dbReference>
<evidence type="ECO:0000313" key="13">
    <source>
        <dbReference type="Proteomes" id="UP000029964"/>
    </source>
</evidence>
<dbReference type="Gene3D" id="3.40.50.300">
    <property type="entry name" value="P-loop containing nucleotide triphosphate hydrolases"/>
    <property type="match status" value="2"/>
</dbReference>
<dbReference type="InterPro" id="IPR036640">
    <property type="entry name" value="ABC1_TM_sf"/>
</dbReference>
<keyword evidence="3 9" id="KW-0812">Transmembrane</keyword>
<dbReference type="HOGENOM" id="CLU_000604_17_2_1"/>
<feature type="region of interest" description="Disordered" evidence="8">
    <location>
        <begin position="755"/>
        <end position="832"/>
    </location>
</feature>
<keyword evidence="13" id="KW-1185">Reference proteome</keyword>
<reference evidence="13" key="1">
    <citation type="journal article" date="2014" name="Genome Announc.">
        <title>Genome sequence and annotation of Acremonium chrysogenum, producer of the beta-lactam antibiotic cephalosporin C.</title>
        <authorList>
            <person name="Terfehr D."/>
            <person name="Dahlmann T.A."/>
            <person name="Specht T."/>
            <person name="Zadra I."/>
            <person name="Kuernsteiner H."/>
            <person name="Kueck U."/>
        </authorList>
    </citation>
    <scope>NUCLEOTIDE SEQUENCE [LARGE SCALE GENOMIC DNA]</scope>
    <source>
        <strain evidence="13">ATCC 11550 / CBS 779.69 / DSM 880 / IAM 14645 / JCM 23072 / IMI 49137</strain>
    </source>
</reference>
<feature type="domain" description="ABC transmembrane type-1" evidence="11">
    <location>
        <begin position="914"/>
        <end position="1200"/>
    </location>
</feature>
<dbReference type="PROSITE" id="PS00211">
    <property type="entry name" value="ABC_TRANSPORTER_1"/>
    <property type="match status" value="1"/>
</dbReference>
<name>A0A086SV84_HAPC1</name>
<dbReference type="GO" id="GO:0090374">
    <property type="term" value="P:oligopeptide export from mitochondrion"/>
    <property type="evidence" value="ECO:0007669"/>
    <property type="project" value="TreeGrafter"/>
</dbReference>
<dbReference type="CDD" id="cd18577">
    <property type="entry name" value="ABC_6TM_Pgp_ABCB1_D1_like"/>
    <property type="match status" value="1"/>
</dbReference>
<dbReference type="FunFam" id="3.40.50.300:FF:000604">
    <property type="entry name" value="ABC transporter B family member 28"/>
    <property type="match status" value="1"/>
</dbReference>
<accession>A0A086SV84</accession>
<feature type="transmembrane region" description="Helical" evidence="9">
    <location>
        <begin position="111"/>
        <end position="139"/>
    </location>
</feature>
<dbReference type="Proteomes" id="UP000029964">
    <property type="component" value="Unassembled WGS sequence"/>
</dbReference>
<evidence type="ECO:0000256" key="8">
    <source>
        <dbReference type="SAM" id="MobiDB-lite"/>
    </source>
</evidence>
<gene>
    <name evidence="12" type="ORF">ACRE_082700</name>
</gene>
<dbReference type="InterPro" id="IPR039421">
    <property type="entry name" value="Type_1_exporter"/>
</dbReference>
<evidence type="ECO:0000259" key="11">
    <source>
        <dbReference type="PROSITE" id="PS50929"/>
    </source>
</evidence>
<dbReference type="GO" id="GO:0005524">
    <property type="term" value="F:ATP binding"/>
    <property type="evidence" value="ECO:0007669"/>
    <property type="project" value="UniProtKB-KW"/>
</dbReference>
<dbReference type="STRING" id="857340.A0A086SV84"/>
<dbReference type="PANTHER" id="PTHR43394">
    <property type="entry name" value="ATP-DEPENDENT PERMEASE MDL1, MITOCHONDRIAL"/>
    <property type="match status" value="1"/>
</dbReference>
<dbReference type="GO" id="GO:0016887">
    <property type="term" value="F:ATP hydrolysis activity"/>
    <property type="evidence" value="ECO:0007669"/>
    <property type="project" value="InterPro"/>
</dbReference>
<comment type="caution">
    <text evidence="12">The sequence shown here is derived from an EMBL/GenBank/DDBJ whole genome shotgun (WGS) entry which is preliminary data.</text>
</comment>
<keyword evidence="2" id="KW-0813">Transport</keyword>
<feature type="compositionally biased region" description="Polar residues" evidence="8">
    <location>
        <begin position="795"/>
        <end position="806"/>
    </location>
</feature>
<organism evidence="12 13">
    <name type="scientific">Hapsidospora chrysogenum (strain ATCC 11550 / CBS 779.69 / DSM 880 / IAM 14645 / JCM 23072 / IMI 49137)</name>
    <name type="common">Acremonium chrysogenum</name>
    <dbReference type="NCBI Taxonomy" id="857340"/>
    <lineage>
        <taxon>Eukaryota</taxon>
        <taxon>Fungi</taxon>
        <taxon>Dikarya</taxon>
        <taxon>Ascomycota</taxon>
        <taxon>Pezizomycotina</taxon>
        <taxon>Sordariomycetes</taxon>
        <taxon>Hypocreomycetidae</taxon>
        <taxon>Hypocreales</taxon>
        <taxon>Bionectriaceae</taxon>
        <taxon>Hapsidospora</taxon>
    </lineage>
</organism>
<feature type="domain" description="ABC transporter" evidence="10">
    <location>
        <begin position="1234"/>
        <end position="1478"/>
    </location>
</feature>
<keyword evidence="4" id="KW-0547">Nucleotide-binding</keyword>
<evidence type="ECO:0000313" key="12">
    <source>
        <dbReference type="EMBL" id="KFH41016.1"/>
    </source>
</evidence>
<dbReference type="InterPro" id="IPR003439">
    <property type="entry name" value="ABC_transporter-like_ATP-bd"/>
</dbReference>
<dbReference type="GO" id="GO:0005743">
    <property type="term" value="C:mitochondrial inner membrane"/>
    <property type="evidence" value="ECO:0007669"/>
    <property type="project" value="TreeGrafter"/>
</dbReference>
<dbReference type="InterPro" id="IPR017871">
    <property type="entry name" value="ABC_transporter-like_CS"/>
</dbReference>
<dbReference type="PROSITE" id="PS50893">
    <property type="entry name" value="ABC_TRANSPORTER_2"/>
    <property type="match status" value="2"/>
</dbReference>
<dbReference type="GO" id="GO:0015421">
    <property type="term" value="F:ABC-type oligopeptide transporter activity"/>
    <property type="evidence" value="ECO:0007669"/>
    <property type="project" value="TreeGrafter"/>
</dbReference>
<dbReference type="FunFam" id="3.40.50.300:FF:001471">
    <property type="entry name" value="P-loop containing nucleoside triphosphate hydrolase protein"/>
    <property type="match status" value="1"/>
</dbReference>
<dbReference type="Gene3D" id="1.20.1560.10">
    <property type="entry name" value="ABC transporter type 1, transmembrane domain"/>
    <property type="match status" value="2"/>
</dbReference>
<feature type="transmembrane region" description="Helical" evidence="9">
    <location>
        <begin position="1027"/>
        <end position="1050"/>
    </location>
</feature>
<dbReference type="InterPro" id="IPR027417">
    <property type="entry name" value="P-loop_NTPase"/>
</dbReference>
<feature type="transmembrane region" description="Helical" evidence="9">
    <location>
        <begin position="66"/>
        <end position="91"/>
    </location>
</feature>
<dbReference type="Pfam" id="PF00005">
    <property type="entry name" value="ABC_tran"/>
    <property type="match status" value="2"/>
</dbReference>
<feature type="domain" description="ABC transporter" evidence="10">
    <location>
        <begin position="395"/>
        <end position="634"/>
    </location>
</feature>
<keyword evidence="5" id="KW-0067">ATP-binding</keyword>
<feature type="transmembrane region" description="Helical" evidence="9">
    <location>
        <begin position="218"/>
        <end position="235"/>
    </location>
</feature>
<feature type="transmembrane region" description="Helical" evidence="9">
    <location>
        <begin position="1138"/>
        <end position="1158"/>
    </location>
</feature>
<comment type="subcellular location">
    <subcellularLocation>
        <location evidence="1">Membrane</location>
        <topology evidence="1">Multi-pass membrane protein</topology>
    </subcellularLocation>
</comment>
<dbReference type="CDD" id="cd18578">
    <property type="entry name" value="ABC_6TM_Pgp_ABCB1_D2_like"/>
    <property type="match status" value="1"/>
</dbReference>
<dbReference type="EMBL" id="JPKY01000151">
    <property type="protein sequence ID" value="KFH41016.1"/>
    <property type="molecule type" value="Genomic_DNA"/>
</dbReference>
<feature type="compositionally biased region" description="Low complexity" evidence="8">
    <location>
        <begin position="807"/>
        <end position="821"/>
    </location>
</feature>
<feature type="transmembrane region" description="Helical" evidence="9">
    <location>
        <begin position="911"/>
        <end position="932"/>
    </location>
</feature>
<feature type="transmembrane region" description="Helical" evidence="9">
    <location>
        <begin position="1056"/>
        <end position="1077"/>
    </location>
</feature>
<feature type="transmembrane region" description="Helical" evidence="9">
    <location>
        <begin position="191"/>
        <end position="212"/>
    </location>
</feature>
<keyword evidence="7 9" id="KW-0472">Membrane</keyword>
<evidence type="ECO:0000259" key="10">
    <source>
        <dbReference type="PROSITE" id="PS50893"/>
    </source>
</evidence>
<dbReference type="InterPro" id="IPR003593">
    <property type="entry name" value="AAA+_ATPase"/>
</dbReference>
<evidence type="ECO:0000256" key="1">
    <source>
        <dbReference type="ARBA" id="ARBA00004141"/>
    </source>
</evidence>